<dbReference type="InterPro" id="IPR013783">
    <property type="entry name" value="Ig-like_fold"/>
</dbReference>
<dbReference type="PANTHER" id="PTHR37833:SF1">
    <property type="entry name" value="SIGNAL PEPTIDE PROTEIN"/>
    <property type="match status" value="1"/>
</dbReference>
<gene>
    <name evidence="2" type="ORF">NG895_22820</name>
</gene>
<dbReference type="EMBL" id="JAMXLR010000077">
    <property type="protein sequence ID" value="MCO6046740.1"/>
    <property type="molecule type" value="Genomic_DNA"/>
</dbReference>
<protein>
    <submittedName>
        <fullName evidence="2">DUF1573 domain-containing protein</fullName>
    </submittedName>
</protein>
<sequence>MRALPIVVVSLLIGSSVGAWSAYQSVGSQRSAEEISALRGDTTGDESDYPKFEIDAVQYDFGSMQRGTSRKHSFKVTNKGTKPLTVQVVSTTCKCTAGDMAKNPIPPGETEDLTLTWVAKVNAGTFRQTATLETNDPRARRVELTVEGMVNNVSTVEPNQWFFDKLRAEDQRTESLYVMSFEDEDLEIESANIENPEDEGKYNIEVVEVPHDELPDAKAKAGYRVDVTPLGKLPLGPIHDWVMLHTNIKEAEELRVPIMGTVVGDIELRGPAAYNDVTGSVHFGDVQSEEGAEVKLFLNVGGEHAADTKFEVAELDPEYLEVELGEPRKLRDDLYHVPLTLRLPPGLPPAIRNGTGQGEGGSVVLKTNHPTSPEISFGVRFVIKGAAVTK</sequence>
<feature type="signal peptide" evidence="1">
    <location>
        <begin position="1"/>
        <end position="21"/>
    </location>
</feature>
<dbReference type="Proteomes" id="UP001155241">
    <property type="component" value="Unassembled WGS sequence"/>
</dbReference>
<proteinExistence type="predicted"/>
<dbReference type="InterPro" id="IPR011467">
    <property type="entry name" value="DUF1573"/>
</dbReference>
<dbReference type="PANTHER" id="PTHR37833">
    <property type="entry name" value="LIPOPROTEIN-RELATED"/>
    <property type="match status" value="1"/>
</dbReference>
<name>A0A9X2FD39_9BACT</name>
<reference evidence="2" key="1">
    <citation type="submission" date="2022-06" db="EMBL/GenBank/DDBJ databases">
        <title>Aeoliella straminimaris, a novel planctomycete from sediments.</title>
        <authorList>
            <person name="Vitorino I.R."/>
            <person name="Lage O.M."/>
        </authorList>
    </citation>
    <scope>NUCLEOTIDE SEQUENCE</scope>
    <source>
        <strain evidence="2">ICT_H6.2</strain>
    </source>
</reference>
<evidence type="ECO:0000313" key="3">
    <source>
        <dbReference type="Proteomes" id="UP001155241"/>
    </source>
</evidence>
<organism evidence="2 3">
    <name type="scientific">Aeoliella straminimaris</name>
    <dbReference type="NCBI Taxonomy" id="2954799"/>
    <lineage>
        <taxon>Bacteria</taxon>
        <taxon>Pseudomonadati</taxon>
        <taxon>Planctomycetota</taxon>
        <taxon>Planctomycetia</taxon>
        <taxon>Pirellulales</taxon>
        <taxon>Lacipirellulaceae</taxon>
        <taxon>Aeoliella</taxon>
    </lineage>
</organism>
<dbReference type="Gene3D" id="2.60.40.10">
    <property type="entry name" value="Immunoglobulins"/>
    <property type="match status" value="1"/>
</dbReference>
<feature type="chain" id="PRO_5040852180" evidence="1">
    <location>
        <begin position="22"/>
        <end position="390"/>
    </location>
</feature>
<dbReference type="AlphaFoldDB" id="A0A9X2FD39"/>
<accession>A0A9X2FD39</accession>
<evidence type="ECO:0000313" key="2">
    <source>
        <dbReference type="EMBL" id="MCO6046740.1"/>
    </source>
</evidence>
<dbReference type="Pfam" id="PF07610">
    <property type="entry name" value="DUF1573"/>
    <property type="match status" value="1"/>
</dbReference>
<keyword evidence="3" id="KW-1185">Reference proteome</keyword>
<keyword evidence="1" id="KW-0732">Signal</keyword>
<comment type="caution">
    <text evidence="2">The sequence shown here is derived from an EMBL/GenBank/DDBJ whole genome shotgun (WGS) entry which is preliminary data.</text>
</comment>
<dbReference type="RefSeq" id="WP_252854854.1">
    <property type="nucleotide sequence ID" value="NZ_JAMXLR010000077.1"/>
</dbReference>
<evidence type="ECO:0000256" key="1">
    <source>
        <dbReference type="SAM" id="SignalP"/>
    </source>
</evidence>